<reference evidence="2" key="1">
    <citation type="submission" date="2014-11" db="EMBL/GenBank/DDBJ databases">
        <authorList>
            <person name="Amaro Gonzalez C."/>
        </authorList>
    </citation>
    <scope>NUCLEOTIDE SEQUENCE</scope>
</reference>
<dbReference type="AlphaFoldDB" id="A0A0E9W4C4"/>
<name>A0A0E9W4C4_ANGAN</name>
<feature type="transmembrane region" description="Helical" evidence="1">
    <location>
        <begin position="41"/>
        <end position="58"/>
    </location>
</feature>
<proteinExistence type="predicted"/>
<protein>
    <submittedName>
        <fullName evidence="2">Uncharacterized protein</fullName>
    </submittedName>
</protein>
<organism evidence="2">
    <name type="scientific">Anguilla anguilla</name>
    <name type="common">European freshwater eel</name>
    <name type="synonym">Muraena anguilla</name>
    <dbReference type="NCBI Taxonomy" id="7936"/>
    <lineage>
        <taxon>Eukaryota</taxon>
        <taxon>Metazoa</taxon>
        <taxon>Chordata</taxon>
        <taxon>Craniata</taxon>
        <taxon>Vertebrata</taxon>
        <taxon>Euteleostomi</taxon>
        <taxon>Actinopterygii</taxon>
        <taxon>Neopterygii</taxon>
        <taxon>Teleostei</taxon>
        <taxon>Anguilliformes</taxon>
        <taxon>Anguillidae</taxon>
        <taxon>Anguilla</taxon>
    </lineage>
</organism>
<keyword evidence="1" id="KW-0812">Transmembrane</keyword>
<keyword evidence="1" id="KW-0472">Membrane</keyword>
<evidence type="ECO:0000313" key="2">
    <source>
        <dbReference type="EMBL" id="JAH85171.1"/>
    </source>
</evidence>
<evidence type="ECO:0000256" key="1">
    <source>
        <dbReference type="SAM" id="Phobius"/>
    </source>
</evidence>
<keyword evidence="1" id="KW-1133">Transmembrane helix</keyword>
<reference evidence="2" key="2">
    <citation type="journal article" date="2015" name="Fish Shellfish Immunol.">
        <title>Early steps in the European eel (Anguilla anguilla)-Vibrio vulnificus interaction in the gills: Role of the RtxA13 toxin.</title>
        <authorList>
            <person name="Callol A."/>
            <person name="Pajuelo D."/>
            <person name="Ebbesson L."/>
            <person name="Teles M."/>
            <person name="MacKenzie S."/>
            <person name="Amaro C."/>
        </authorList>
    </citation>
    <scope>NUCLEOTIDE SEQUENCE</scope>
</reference>
<accession>A0A0E9W4C4</accession>
<sequence>MSFPDTRGTHVLGGKGLSVCLRSSAEKSCRLLGLYQQFSSLHLYGCLFVCLFVCNGYYRIVSAVNFIKGLQGLDLSVLLWIKHFPS</sequence>
<dbReference type="EMBL" id="GBXM01023406">
    <property type="protein sequence ID" value="JAH85171.1"/>
    <property type="molecule type" value="Transcribed_RNA"/>
</dbReference>